<name>A0ACB7ZBU4_9ERIC</name>
<keyword evidence="2" id="KW-1185">Reference proteome</keyword>
<proteinExistence type="predicted"/>
<protein>
    <submittedName>
        <fullName evidence="1">Uncharacterized protein</fullName>
    </submittedName>
</protein>
<evidence type="ECO:0000313" key="1">
    <source>
        <dbReference type="EMBL" id="KAH7862512.1"/>
    </source>
</evidence>
<gene>
    <name evidence="1" type="ORF">Vadar_005913</name>
</gene>
<dbReference type="Proteomes" id="UP000828048">
    <property type="component" value="Chromosome 12"/>
</dbReference>
<organism evidence="1 2">
    <name type="scientific">Vaccinium darrowii</name>
    <dbReference type="NCBI Taxonomy" id="229202"/>
    <lineage>
        <taxon>Eukaryota</taxon>
        <taxon>Viridiplantae</taxon>
        <taxon>Streptophyta</taxon>
        <taxon>Embryophyta</taxon>
        <taxon>Tracheophyta</taxon>
        <taxon>Spermatophyta</taxon>
        <taxon>Magnoliopsida</taxon>
        <taxon>eudicotyledons</taxon>
        <taxon>Gunneridae</taxon>
        <taxon>Pentapetalae</taxon>
        <taxon>asterids</taxon>
        <taxon>Ericales</taxon>
        <taxon>Ericaceae</taxon>
        <taxon>Vaccinioideae</taxon>
        <taxon>Vaccinieae</taxon>
        <taxon>Vaccinium</taxon>
    </lineage>
</organism>
<accession>A0ACB7ZBU4</accession>
<dbReference type="EMBL" id="CM037162">
    <property type="protein sequence ID" value="KAH7862512.1"/>
    <property type="molecule type" value="Genomic_DNA"/>
</dbReference>
<reference evidence="1 2" key="1">
    <citation type="journal article" date="2021" name="Hortic Res">
        <title>High-quality reference genome and annotation aids understanding of berry development for evergreen blueberry (Vaccinium darrowii).</title>
        <authorList>
            <person name="Yu J."/>
            <person name="Hulse-Kemp A.M."/>
            <person name="Babiker E."/>
            <person name="Staton M."/>
        </authorList>
    </citation>
    <scope>NUCLEOTIDE SEQUENCE [LARGE SCALE GENOMIC DNA]</scope>
    <source>
        <strain evidence="2">cv. NJ 8807/NJ 8810</strain>
        <tissue evidence="1">Young leaf</tissue>
    </source>
</reference>
<comment type="caution">
    <text evidence="1">The sequence shown here is derived from an EMBL/GenBank/DDBJ whole genome shotgun (WGS) entry which is preliminary data.</text>
</comment>
<sequence>MATSSDAADIGLRNDCSEPESVDDPNSVDGVQNGTQSPAKSFVYSGPVEPSEGMVFDELEDAETCYKAYARRKGFSNRKSHTRLSNKDKSLIGVEFSCNREGYHRPSYRKKYKNAENRSETMIGCKAMIRLRRDEGKWVYEKASDERYQSDKEKDEETKTAKAILKTCYEIEADAAKVYTRNIFLLFQEELFSSQKHKACRYRVEGTTKTYRVLPNGKQEPIYEVLFDACEKKAICSCHMFEFVGIVCRHILAVFVKKGLVDCLPQQYVLQRWTMNANHHDAHEIQEGAQISPTLMRNSLMIEFLKVIEEGQKSQRKHHHLTLVLRKAHSELLAMDDESWR</sequence>
<evidence type="ECO:0000313" key="2">
    <source>
        <dbReference type="Proteomes" id="UP000828048"/>
    </source>
</evidence>